<evidence type="ECO:0000256" key="4">
    <source>
        <dbReference type="ARBA" id="ARBA00022776"/>
    </source>
</evidence>
<feature type="compositionally biased region" description="Polar residues" evidence="11">
    <location>
        <begin position="254"/>
        <end position="272"/>
    </location>
</feature>
<evidence type="ECO:0000256" key="11">
    <source>
        <dbReference type="SAM" id="MobiDB-lite"/>
    </source>
</evidence>
<keyword evidence="4 10" id="KW-0498">Mitosis</keyword>
<feature type="compositionally biased region" description="Polar residues" evidence="11">
    <location>
        <begin position="729"/>
        <end position="743"/>
    </location>
</feature>
<dbReference type="Gene3D" id="3.40.250.10">
    <property type="entry name" value="Rhodanese-like domain"/>
    <property type="match status" value="1"/>
</dbReference>
<comment type="function">
    <text evidence="10">Tyrosine protein phosphatase which functions as a dosage-dependent inducer of mitotic progression.</text>
</comment>
<dbReference type="InterPro" id="IPR000751">
    <property type="entry name" value="MPI_Phosphatase"/>
</dbReference>
<comment type="similarity">
    <text evidence="1 10">Belongs to the MPI phosphatase family.</text>
</comment>
<dbReference type="SUPFAM" id="SSF52821">
    <property type="entry name" value="Rhodanese/Cell cycle control phosphatase"/>
    <property type="match status" value="1"/>
</dbReference>
<dbReference type="CDD" id="cd01530">
    <property type="entry name" value="Cdc25"/>
    <property type="match status" value="1"/>
</dbReference>
<dbReference type="InterPro" id="IPR001763">
    <property type="entry name" value="Rhodanese-like_dom"/>
</dbReference>
<feature type="region of interest" description="Disordered" evidence="11">
    <location>
        <begin position="239"/>
        <end position="281"/>
    </location>
</feature>
<keyword evidence="3 10" id="KW-0132">Cell division</keyword>
<dbReference type="GO" id="GO:0010971">
    <property type="term" value="P:positive regulation of G2/M transition of mitotic cell cycle"/>
    <property type="evidence" value="ECO:0007669"/>
    <property type="project" value="TreeGrafter"/>
</dbReference>
<dbReference type="SMART" id="SM00450">
    <property type="entry name" value="RHOD"/>
    <property type="match status" value="1"/>
</dbReference>
<keyword evidence="14" id="KW-1185">Reference proteome</keyword>
<keyword evidence="7 10" id="KW-0131">Cell cycle</keyword>
<reference evidence="14" key="1">
    <citation type="submission" date="2016-05" db="EMBL/GenBank/DDBJ databases">
        <title>Comparative genomics of biotechnologically important yeasts.</title>
        <authorList>
            <consortium name="DOE Joint Genome Institute"/>
            <person name="Riley R."/>
            <person name="Haridas S."/>
            <person name="Wolfe K.H."/>
            <person name="Lopes M.R."/>
            <person name="Hittinger C.T."/>
            <person name="Goker M."/>
            <person name="Salamov A."/>
            <person name="Wisecaver J."/>
            <person name="Long T.M."/>
            <person name="Aerts A.L."/>
            <person name="Barry K."/>
            <person name="Choi C."/>
            <person name="Clum A."/>
            <person name="Coughlan A.Y."/>
            <person name="Deshpande S."/>
            <person name="Douglass A.P."/>
            <person name="Hanson S.J."/>
            <person name="Klenk H.-P."/>
            <person name="Labutti K."/>
            <person name="Lapidus A."/>
            <person name="Lindquist E."/>
            <person name="Lipzen A."/>
            <person name="Meier-Kolthoff J.P."/>
            <person name="Ohm R.A."/>
            <person name="Otillar R.P."/>
            <person name="Pangilinan J."/>
            <person name="Peng Y."/>
            <person name="Rokas A."/>
            <person name="Rosa C.A."/>
            <person name="Scheuner C."/>
            <person name="Sibirny A.A."/>
            <person name="Slot J.C."/>
            <person name="Stielow J.B."/>
            <person name="Sun H."/>
            <person name="Kurtzman C.P."/>
            <person name="Blackwell M."/>
            <person name="Grigoriev I.V."/>
            <person name="Jeffries T.W."/>
        </authorList>
    </citation>
    <scope>NUCLEOTIDE SEQUENCE [LARGE SCALE GENOMIC DNA]</scope>
    <source>
        <strain evidence="14">NRRL Y-2460</strain>
    </source>
</reference>
<protein>
    <recommendedName>
        <fullName evidence="9 10">M-phase inducer phosphatase</fullName>
        <ecNumber evidence="2 10">3.1.3.48</ecNumber>
    </recommendedName>
</protein>
<dbReference type="GO" id="GO:0051301">
    <property type="term" value="P:cell division"/>
    <property type="evidence" value="ECO:0007669"/>
    <property type="project" value="UniProtKB-UniRule"/>
</dbReference>
<evidence type="ECO:0000256" key="1">
    <source>
        <dbReference type="ARBA" id="ARBA00011065"/>
    </source>
</evidence>
<evidence type="ECO:0000256" key="6">
    <source>
        <dbReference type="ARBA" id="ARBA00022912"/>
    </source>
</evidence>
<dbReference type="InterPro" id="IPR036873">
    <property type="entry name" value="Rhodanese-like_dom_sf"/>
</dbReference>
<feature type="region of interest" description="Disordered" evidence="11">
    <location>
        <begin position="717"/>
        <end position="743"/>
    </location>
</feature>
<feature type="domain" description="Rhodanese" evidence="12">
    <location>
        <begin position="377"/>
        <end position="490"/>
    </location>
</feature>
<dbReference type="OrthoDB" id="26523at2759"/>
<dbReference type="GO" id="GO:0000086">
    <property type="term" value="P:G2/M transition of mitotic cell cycle"/>
    <property type="evidence" value="ECO:0007669"/>
    <property type="project" value="TreeGrafter"/>
</dbReference>
<dbReference type="Proteomes" id="UP000094236">
    <property type="component" value="Unassembled WGS sequence"/>
</dbReference>
<dbReference type="PRINTS" id="PR00716">
    <property type="entry name" value="MPIPHPHTASE"/>
</dbReference>
<dbReference type="EC" id="3.1.3.48" evidence="2 10"/>
<dbReference type="EMBL" id="KV454017">
    <property type="protein sequence ID" value="ODV93671.1"/>
    <property type="molecule type" value="Genomic_DNA"/>
</dbReference>
<dbReference type="FunFam" id="3.40.250.10:FF:000021">
    <property type="entry name" value="M-phase inducer phosphatase cdc-25.2"/>
    <property type="match status" value="1"/>
</dbReference>
<feature type="region of interest" description="Disordered" evidence="11">
    <location>
        <begin position="301"/>
        <end position="330"/>
    </location>
</feature>
<sequence>MDDGNASLNPSSSPFLKNINSKRKTRHDLPYLSITSFKRQLSPLIDSPTTILADQLSENFHIEKHSENLLVPKKVSPDRSKNVAQASLDSFSTQSDKTTVFRPPLSLLTNQQNLSSASSLNCTSLQNSPSCSSASSNVSPASSFHLHTNSNATTTSLGSITSNISTISSSKTKFSLAQRKAIRRDGSGLNHRNASLINGSLFYAARSHSISSSSTPSFVTLDNNLDSFCVPSPVPNKINPFPSVSPKHDKNSSNEETSPLKQENGSPLQQRTSIKKGGSRLKVRRTQSMFQNPQELCFGSANDNNNSNNINNNINNNNTLNQNNNNNNKNSCFENSLRGNSTLSSTAIKTFHVKSDLLPRIDVDQFVKILDGEYKVYFDEVFIVDCRFEYEFNGGHIEGAINISSQADLESFFLSEEKLAQAGIISKPNNKLVIFHCEFSSYRGPLIANHLRKTDRILNKDNYPNLCYPDILILEGGYKNFFDLQSHRCFPKYYVEMNDSKHQVTCERELSRFRRDAKLRSSSKSLQKAKSFHSLIPSLATTHNRSFSNSVKQLKTNSSISPRPKLGSSQSLFGTFGSKMHSAKTSSYSSRHSSSSFSIFNDSMSISNRDSLDSAMSDMVTASEGGITSFFSGKRNINDESSFFENRMSTSSLSEFLEEQQQQQQQGQQFPPKLDFGFRFPAPKNNIYDGNKIVKSGAAQDKIGIIEKSKENIIISHKKQKSSKPSLMRSLTQPNYKFNPTNP</sequence>
<evidence type="ECO:0000256" key="5">
    <source>
        <dbReference type="ARBA" id="ARBA00022801"/>
    </source>
</evidence>
<feature type="compositionally biased region" description="Low complexity" evidence="11">
    <location>
        <begin position="302"/>
        <end position="330"/>
    </location>
</feature>
<keyword evidence="5 10" id="KW-0378">Hydrolase</keyword>
<gene>
    <name evidence="13" type="ORF">PACTADRAFT_51440</name>
</gene>
<dbReference type="PROSITE" id="PS50206">
    <property type="entry name" value="RHODANESE_3"/>
    <property type="match status" value="1"/>
</dbReference>
<keyword evidence="6 10" id="KW-0904">Protein phosphatase</keyword>
<dbReference type="AlphaFoldDB" id="A0A1E4TPJ7"/>
<evidence type="ECO:0000256" key="8">
    <source>
        <dbReference type="ARBA" id="ARBA00051722"/>
    </source>
</evidence>
<evidence type="ECO:0000256" key="3">
    <source>
        <dbReference type="ARBA" id="ARBA00022618"/>
    </source>
</evidence>
<evidence type="ECO:0000256" key="2">
    <source>
        <dbReference type="ARBA" id="ARBA00013064"/>
    </source>
</evidence>
<dbReference type="GO" id="GO:0004725">
    <property type="term" value="F:protein tyrosine phosphatase activity"/>
    <property type="evidence" value="ECO:0007669"/>
    <property type="project" value="UniProtKB-UniRule"/>
</dbReference>
<dbReference type="GO" id="GO:0005634">
    <property type="term" value="C:nucleus"/>
    <property type="evidence" value="ECO:0007669"/>
    <property type="project" value="TreeGrafter"/>
</dbReference>
<dbReference type="Pfam" id="PF00581">
    <property type="entry name" value="Rhodanese"/>
    <property type="match status" value="1"/>
</dbReference>
<feature type="region of interest" description="Disordered" evidence="11">
    <location>
        <begin position="1"/>
        <end position="20"/>
    </location>
</feature>
<name>A0A1E4TPJ7_PACTA</name>
<evidence type="ECO:0000256" key="7">
    <source>
        <dbReference type="ARBA" id="ARBA00023306"/>
    </source>
</evidence>
<dbReference type="PANTHER" id="PTHR10828:SF17">
    <property type="entry name" value="PROTEIN-TYROSINE-PHOSPHATASE"/>
    <property type="match status" value="1"/>
</dbReference>
<dbReference type="PANTHER" id="PTHR10828">
    <property type="entry name" value="M-PHASE INDUCER PHOSPHATASE DUAL SPECIFICITY PHOSPHATASE CDC25"/>
    <property type="match status" value="1"/>
</dbReference>
<organism evidence="13 14">
    <name type="scientific">Pachysolen tannophilus NRRL Y-2460</name>
    <dbReference type="NCBI Taxonomy" id="669874"/>
    <lineage>
        <taxon>Eukaryota</taxon>
        <taxon>Fungi</taxon>
        <taxon>Dikarya</taxon>
        <taxon>Ascomycota</taxon>
        <taxon>Saccharomycotina</taxon>
        <taxon>Pichiomycetes</taxon>
        <taxon>Pachysolenaceae</taxon>
        <taxon>Pachysolen</taxon>
    </lineage>
</organism>
<comment type="catalytic activity">
    <reaction evidence="8 10">
        <text>O-phospho-L-tyrosyl-[protein] + H2O = L-tyrosyl-[protein] + phosphate</text>
        <dbReference type="Rhea" id="RHEA:10684"/>
        <dbReference type="Rhea" id="RHEA-COMP:10136"/>
        <dbReference type="Rhea" id="RHEA-COMP:20101"/>
        <dbReference type="ChEBI" id="CHEBI:15377"/>
        <dbReference type="ChEBI" id="CHEBI:43474"/>
        <dbReference type="ChEBI" id="CHEBI:46858"/>
        <dbReference type="ChEBI" id="CHEBI:61978"/>
        <dbReference type="EC" id="3.1.3.48"/>
    </reaction>
</comment>
<accession>A0A1E4TPJ7</accession>
<evidence type="ECO:0000313" key="14">
    <source>
        <dbReference type="Proteomes" id="UP000094236"/>
    </source>
</evidence>
<evidence type="ECO:0000256" key="10">
    <source>
        <dbReference type="RuleBase" id="RU368028"/>
    </source>
</evidence>
<evidence type="ECO:0000259" key="12">
    <source>
        <dbReference type="PROSITE" id="PS50206"/>
    </source>
</evidence>
<dbReference type="GO" id="GO:0110032">
    <property type="term" value="P:positive regulation of G2/MI transition of meiotic cell cycle"/>
    <property type="evidence" value="ECO:0007669"/>
    <property type="project" value="TreeGrafter"/>
</dbReference>
<dbReference type="STRING" id="669874.A0A1E4TPJ7"/>
<evidence type="ECO:0000313" key="13">
    <source>
        <dbReference type="EMBL" id="ODV93671.1"/>
    </source>
</evidence>
<dbReference type="GO" id="GO:0005737">
    <property type="term" value="C:cytoplasm"/>
    <property type="evidence" value="ECO:0007669"/>
    <property type="project" value="TreeGrafter"/>
</dbReference>
<feature type="compositionally biased region" description="Polar residues" evidence="11">
    <location>
        <begin position="1"/>
        <end position="19"/>
    </location>
</feature>
<proteinExistence type="inferred from homology"/>
<evidence type="ECO:0000256" key="9">
    <source>
        <dbReference type="ARBA" id="ARBA00067190"/>
    </source>
</evidence>